<dbReference type="PANTHER" id="PTHR34219:SF8">
    <property type="entry name" value="PEPSY DOMAIN-CONTAINING PROTEIN"/>
    <property type="match status" value="1"/>
</dbReference>
<organism evidence="2 3">
    <name type="scientific">Pseudoalteromonas rhizosphaerae</name>
    <dbReference type="NCBI Taxonomy" id="2518973"/>
    <lineage>
        <taxon>Bacteria</taxon>
        <taxon>Pseudomonadati</taxon>
        <taxon>Pseudomonadota</taxon>
        <taxon>Gammaproteobacteria</taxon>
        <taxon>Alteromonadales</taxon>
        <taxon>Pseudoalteromonadaceae</taxon>
        <taxon>Pseudoalteromonas</taxon>
    </lineage>
</organism>
<keyword evidence="1" id="KW-0812">Transmembrane</keyword>
<evidence type="ECO:0000313" key="2">
    <source>
        <dbReference type="EMBL" id="MFK3864825.1"/>
    </source>
</evidence>
<name>A0ABW8KYG5_9GAMM</name>
<dbReference type="RefSeq" id="WP_182819703.1">
    <property type="nucleotide sequence ID" value="NZ_JBJDOT010000017.1"/>
</dbReference>
<dbReference type="PANTHER" id="PTHR34219">
    <property type="entry name" value="IRON-REGULATED INNER MEMBRANE PROTEIN-RELATED"/>
    <property type="match status" value="1"/>
</dbReference>
<feature type="transmembrane region" description="Helical" evidence="1">
    <location>
        <begin position="12"/>
        <end position="36"/>
    </location>
</feature>
<protein>
    <submittedName>
        <fullName evidence="2">PepSY-associated TM helix domain-containing protein</fullName>
    </submittedName>
</protein>
<feature type="transmembrane region" description="Helical" evidence="1">
    <location>
        <begin position="338"/>
        <end position="358"/>
    </location>
</feature>
<keyword evidence="1" id="KW-1133">Transmembrane helix</keyword>
<evidence type="ECO:0000256" key="1">
    <source>
        <dbReference type="SAM" id="Phobius"/>
    </source>
</evidence>
<feature type="transmembrane region" description="Helical" evidence="1">
    <location>
        <begin position="190"/>
        <end position="213"/>
    </location>
</feature>
<comment type="caution">
    <text evidence="2">The sequence shown here is derived from an EMBL/GenBank/DDBJ whole genome shotgun (WGS) entry which is preliminary data.</text>
</comment>
<dbReference type="Pfam" id="PF03929">
    <property type="entry name" value="PepSY_TM"/>
    <property type="match status" value="1"/>
</dbReference>
<sequence>MAKVSKRFWFQLHGWFSLPVWVLFCFICITGTLSVVSHELTWLTNPAARASNPNNLPAKPIDELIAAVEQQHPTADITSVLVYEPYLVNAIIFTDHNKPQAIAYVNQYTGQIQAVNQGITFIGFMRALHGWLLFPWQSGYSVGYYLVSAMAIVMFGALVTGLIIYKNFWRAFTQPKLRFNQGKKTLLKDLHSLAGVWSMWFLLIMSLTGFWYLTQAIMWHNEIDIEEHPPLVSIADLPTSKTVPAISLSQALQLTKQQFTDFEPHYIMFPEHSRGMYSISGSNNTIFYDDYAFSTTINPWTGELAQTKSPGSMNALQTISHIADPLHYGTIGGIWTKLVWFIFGVILSGMSITGFMMWRSKLAKTTKAQLLTTDYIQEAQ</sequence>
<keyword evidence="1" id="KW-0472">Membrane</keyword>
<feature type="transmembrane region" description="Helical" evidence="1">
    <location>
        <begin position="142"/>
        <end position="169"/>
    </location>
</feature>
<reference evidence="2 3" key="1">
    <citation type="submission" date="2024-11" db="EMBL/GenBank/DDBJ databases">
        <title>The Natural Products Discovery Center: Release of the First 8490 Sequenced Strains for Exploring Actinobacteria Biosynthetic Diversity.</title>
        <authorList>
            <person name="Kalkreuter E."/>
            <person name="Kautsar S.A."/>
            <person name="Yang D."/>
            <person name="Bader C.D."/>
            <person name="Teijaro C.N."/>
            <person name="Fluegel L."/>
            <person name="Davis C.M."/>
            <person name="Simpson J.R."/>
            <person name="Lauterbach L."/>
            <person name="Steele A.D."/>
            <person name="Gui C."/>
            <person name="Meng S."/>
            <person name="Li G."/>
            <person name="Viehrig K."/>
            <person name="Ye F."/>
            <person name="Su P."/>
            <person name="Kiefer A.F."/>
            <person name="Nichols A."/>
            <person name="Cepeda A.J."/>
            <person name="Yan W."/>
            <person name="Fan B."/>
            <person name="Jiang Y."/>
            <person name="Adhikari A."/>
            <person name="Zheng C.-J."/>
            <person name="Schuster L."/>
            <person name="Cowan T.M."/>
            <person name="Smanski M.J."/>
            <person name="Chevrette M.G."/>
            <person name="De Carvalho L.P.S."/>
            <person name="Shen B."/>
        </authorList>
    </citation>
    <scope>NUCLEOTIDE SEQUENCE [LARGE SCALE GENOMIC DNA]</scope>
    <source>
        <strain evidence="2 3">NPDC078403</strain>
    </source>
</reference>
<dbReference type="InterPro" id="IPR005625">
    <property type="entry name" value="PepSY-ass_TM"/>
</dbReference>
<dbReference type="Proteomes" id="UP001620262">
    <property type="component" value="Unassembled WGS sequence"/>
</dbReference>
<keyword evidence="3" id="KW-1185">Reference proteome</keyword>
<gene>
    <name evidence="2" type="ORF">ACI2JU_13260</name>
</gene>
<evidence type="ECO:0000313" key="3">
    <source>
        <dbReference type="Proteomes" id="UP001620262"/>
    </source>
</evidence>
<proteinExistence type="predicted"/>
<accession>A0ABW8KYG5</accession>
<dbReference type="EMBL" id="JBJDOT010000017">
    <property type="protein sequence ID" value="MFK3864825.1"/>
    <property type="molecule type" value="Genomic_DNA"/>
</dbReference>